<dbReference type="FunFam" id="3.40.50.720:FF:000094">
    <property type="entry name" value="Bifunctional protein FolD"/>
    <property type="match status" value="1"/>
</dbReference>
<dbReference type="GO" id="GO:0035999">
    <property type="term" value="P:tetrahydrofolate interconversion"/>
    <property type="evidence" value="ECO:0007669"/>
    <property type="project" value="UniProtKB-UniRule"/>
</dbReference>
<evidence type="ECO:0000256" key="9">
    <source>
        <dbReference type="ARBA" id="ARBA00023167"/>
    </source>
</evidence>
<evidence type="ECO:0000256" key="6">
    <source>
        <dbReference type="ARBA" id="ARBA00022857"/>
    </source>
</evidence>
<dbReference type="InterPro" id="IPR000672">
    <property type="entry name" value="THF_DH/CycHdrlase"/>
</dbReference>
<dbReference type="HAMAP" id="MF_01576">
    <property type="entry name" value="THF_DHG_CYH"/>
    <property type="match status" value="1"/>
</dbReference>
<keyword evidence="2 11" id="KW-0554">One-carbon metabolism</keyword>
<dbReference type="InterPro" id="IPR020630">
    <property type="entry name" value="THF_DH/CycHdrlase_cat_dom"/>
</dbReference>
<comment type="catalytic activity">
    <reaction evidence="11">
        <text>(6R)-5,10-methylene-5,6,7,8-tetrahydrofolate + NADP(+) = (6R)-5,10-methenyltetrahydrofolate + NADPH</text>
        <dbReference type="Rhea" id="RHEA:22812"/>
        <dbReference type="ChEBI" id="CHEBI:15636"/>
        <dbReference type="ChEBI" id="CHEBI:57455"/>
        <dbReference type="ChEBI" id="CHEBI:57783"/>
        <dbReference type="ChEBI" id="CHEBI:58349"/>
        <dbReference type="EC" id="1.5.1.5"/>
    </reaction>
</comment>
<dbReference type="SUPFAM" id="SSF51735">
    <property type="entry name" value="NAD(P)-binding Rossmann-fold domains"/>
    <property type="match status" value="1"/>
</dbReference>
<dbReference type="GO" id="GO:0005829">
    <property type="term" value="C:cytosol"/>
    <property type="evidence" value="ECO:0007669"/>
    <property type="project" value="TreeGrafter"/>
</dbReference>
<dbReference type="EC" id="1.5.1.5" evidence="11"/>
<organism evidence="14 15">
    <name type="scientific">Candidatus Avidehalobacter gallistercoris</name>
    <dbReference type="NCBI Taxonomy" id="2840694"/>
    <lineage>
        <taxon>Bacteria</taxon>
        <taxon>Bacillati</taxon>
        <taxon>Bacillota</taxon>
        <taxon>Clostridia</taxon>
        <taxon>Eubacteriales</taxon>
        <taxon>Peptococcaceae</taxon>
        <taxon>Peptococcaceae incertae sedis</taxon>
        <taxon>Candidatus Avidehalobacter</taxon>
    </lineage>
</organism>
<dbReference type="InterPro" id="IPR046346">
    <property type="entry name" value="Aminoacid_DH-like_N_sf"/>
</dbReference>
<dbReference type="GO" id="GO:0004477">
    <property type="term" value="F:methenyltetrahydrofolate cyclohydrolase activity"/>
    <property type="evidence" value="ECO:0007669"/>
    <property type="project" value="UniProtKB-UniRule"/>
</dbReference>
<feature type="domain" description="Tetrahydrofolate dehydrogenase/cyclohydrolase NAD(P)-binding" evidence="13">
    <location>
        <begin position="141"/>
        <end position="285"/>
    </location>
</feature>
<keyword evidence="10 11" id="KW-0511">Multifunctional enzyme</keyword>
<feature type="binding site" evidence="11">
    <location>
        <position position="233"/>
    </location>
    <ligand>
        <name>NADP(+)</name>
        <dbReference type="ChEBI" id="CHEBI:58349"/>
    </ligand>
</feature>
<dbReference type="SUPFAM" id="SSF53223">
    <property type="entry name" value="Aminoacid dehydrogenase-like, N-terminal domain"/>
    <property type="match status" value="1"/>
</dbReference>
<gene>
    <name evidence="11" type="primary">folD</name>
    <name evidence="14" type="ORF">IAB00_01165</name>
</gene>
<evidence type="ECO:0000313" key="15">
    <source>
        <dbReference type="Proteomes" id="UP000824124"/>
    </source>
</evidence>
<comment type="function">
    <text evidence="11">Catalyzes the oxidation of 5,10-methylenetetrahydrofolate to 5,10-methenyltetrahydrofolate and then the hydrolysis of 5,10-methenyltetrahydrofolate to 10-formyltetrahydrofolate.</text>
</comment>
<comment type="caution">
    <text evidence="14">The sequence shown here is derived from an EMBL/GenBank/DDBJ whole genome shotgun (WGS) entry which is preliminary data.</text>
</comment>
<evidence type="ECO:0000259" key="12">
    <source>
        <dbReference type="Pfam" id="PF00763"/>
    </source>
</evidence>
<keyword evidence="6 11" id="KW-0521">NADP</keyword>
<dbReference type="InterPro" id="IPR020631">
    <property type="entry name" value="THF_DH/CycHdrlase_NAD-bd_dom"/>
</dbReference>
<comment type="pathway">
    <text evidence="1 11">One-carbon metabolism; tetrahydrofolate interconversion.</text>
</comment>
<dbReference type="GO" id="GO:0009086">
    <property type="term" value="P:methionine biosynthetic process"/>
    <property type="evidence" value="ECO:0007669"/>
    <property type="project" value="UniProtKB-KW"/>
</dbReference>
<evidence type="ECO:0000256" key="1">
    <source>
        <dbReference type="ARBA" id="ARBA00004777"/>
    </source>
</evidence>
<dbReference type="EMBL" id="DVMH01000008">
    <property type="protein sequence ID" value="HIU09856.1"/>
    <property type="molecule type" value="Genomic_DNA"/>
</dbReference>
<dbReference type="GO" id="GO:0006164">
    <property type="term" value="P:purine nucleotide biosynthetic process"/>
    <property type="evidence" value="ECO:0007669"/>
    <property type="project" value="UniProtKB-KW"/>
</dbReference>
<keyword evidence="3 11" id="KW-0028">Amino-acid biosynthesis</keyword>
<proteinExistence type="inferred from homology"/>
<keyword evidence="9 11" id="KW-0486">Methionine biosynthesis</keyword>
<evidence type="ECO:0000256" key="7">
    <source>
        <dbReference type="ARBA" id="ARBA00023002"/>
    </source>
</evidence>
<feature type="binding site" evidence="11">
    <location>
        <begin position="167"/>
        <end position="169"/>
    </location>
    <ligand>
        <name>NADP(+)</name>
        <dbReference type="ChEBI" id="CHEBI:58349"/>
    </ligand>
</feature>
<evidence type="ECO:0000256" key="5">
    <source>
        <dbReference type="ARBA" id="ARBA00022801"/>
    </source>
</evidence>
<keyword evidence="8 11" id="KW-0368">Histidine biosynthesis</keyword>
<dbReference type="Gene3D" id="3.40.50.10860">
    <property type="entry name" value="Leucine Dehydrogenase, chain A, domain 1"/>
    <property type="match status" value="1"/>
</dbReference>
<dbReference type="GO" id="GO:0000105">
    <property type="term" value="P:L-histidine biosynthetic process"/>
    <property type="evidence" value="ECO:0007669"/>
    <property type="project" value="UniProtKB-KW"/>
</dbReference>
<dbReference type="PANTHER" id="PTHR48099">
    <property type="entry name" value="C-1-TETRAHYDROFOLATE SYNTHASE, CYTOPLASMIC-RELATED"/>
    <property type="match status" value="1"/>
</dbReference>
<evidence type="ECO:0000256" key="2">
    <source>
        <dbReference type="ARBA" id="ARBA00022563"/>
    </source>
</evidence>
<dbReference type="PRINTS" id="PR00085">
    <property type="entry name" value="THFDHDRGNASE"/>
</dbReference>
<dbReference type="GO" id="GO:0004488">
    <property type="term" value="F:methylenetetrahydrofolate dehydrogenase (NADP+) activity"/>
    <property type="evidence" value="ECO:0007669"/>
    <property type="project" value="UniProtKB-UniRule"/>
</dbReference>
<dbReference type="AlphaFoldDB" id="A0A9D1KYZ2"/>
<evidence type="ECO:0000313" key="14">
    <source>
        <dbReference type="EMBL" id="HIU09856.1"/>
    </source>
</evidence>
<comment type="caution">
    <text evidence="11">Lacks conserved residue(s) required for the propagation of feature annotation.</text>
</comment>
<reference evidence="14" key="1">
    <citation type="submission" date="2020-10" db="EMBL/GenBank/DDBJ databases">
        <authorList>
            <person name="Gilroy R."/>
        </authorList>
    </citation>
    <scope>NUCLEOTIDE SEQUENCE</scope>
    <source>
        <strain evidence="14">2830</strain>
    </source>
</reference>
<dbReference type="Pfam" id="PF02882">
    <property type="entry name" value="THF_DHG_CYH_C"/>
    <property type="match status" value="1"/>
</dbReference>
<dbReference type="Gene3D" id="3.40.50.720">
    <property type="entry name" value="NAD(P)-binding Rossmann-like Domain"/>
    <property type="match status" value="1"/>
</dbReference>
<reference evidence="14" key="2">
    <citation type="journal article" date="2021" name="PeerJ">
        <title>Extensive microbial diversity within the chicken gut microbiome revealed by metagenomics and culture.</title>
        <authorList>
            <person name="Gilroy R."/>
            <person name="Ravi A."/>
            <person name="Getino M."/>
            <person name="Pursley I."/>
            <person name="Horton D.L."/>
            <person name="Alikhan N.F."/>
            <person name="Baker D."/>
            <person name="Gharbi K."/>
            <person name="Hall N."/>
            <person name="Watson M."/>
            <person name="Adriaenssens E.M."/>
            <person name="Foster-Nyarko E."/>
            <person name="Jarju S."/>
            <person name="Secka A."/>
            <person name="Antonio M."/>
            <person name="Oren A."/>
            <person name="Chaudhuri R.R."/>
            <person name="La Ragione R."/>
            <person name="Hildebrand F."/>
            <person name="Pallen M.J."/>
        </authorList>
    </citation>
    <scope>NUCLEOTIDE SEQUENCE</scope>
    <source>
        <strain evidence="14">2830</strain>
    </source>
</reference>
<keyword evidence="4 11" id="KW-0658">Purine biosynthesis</keyword>
<dbReference type="InterPro" id="IPR036291">
    <property type="entry name" value="NAD(P)-bd_dom_sf"/>
</dbReference>
<keyword evidence="7 11" id="KW-0560">Oxidoreductase</keyword>
<dbReference type="EC" id="3.5.4.9" evidence="11"/>
<evidence type="ECO:0000256" key="8">
    <source>
        <dbReference type="ARBA" id="ARBA00023102"/>
    </source>
</evidence>
<evidence type="ECO:0000256" key="3">
    <source>
        <dbReference type="ARBA" id="ARBA00022605"/>
    </source>
</evidence>
<accession>A0A9D1KYZ2</accession>
<dbReference type="CDD" id="cd01080">
    <property type="entry name" value="NAD_bind_m-THF_DH_Cyclohyd"/>
    <property type="match status" value="1"/>
</dbReference>
<comment type="subunit">
    <text evidence="11">Homodimer.</text>
</comment>
<comment type="similarity">
    <text evidence="11">Belongs to the tetrahydrofolate dehydrogenase/cyclohydrolase family.</text>
</comment>
<evidence type="ECO:0000256" key="4">
    <source>
        <dbReference type="ARBA" id="ARBA00022755"/>
    </source>
</evidence>
<evidence type="ECO:0000259" key="13">
    <source>
        <dbReference type="Pfam" id="PF02882"/>
    </source>
</evidence>
<feature type="domain" description="Tetrahydrofolate dehydrogenase/cyclohydrolase catalytic" evidence="12">
    <location>
        <begin position="7"/>
        <end position="121"/>
    </location>
</feature>
<dbReference type="Proteomes" id="UP000824124">
    <property type="component" value="Unassembled WGS sequence"/>
</dbReference>
<keyword evidence="5 11" id="KW-0378">Hydrolase</keyword>
<name>A0A9D1KYZ2_9FIRM</name>
<evidence type="ECO:0000256" key="11">
    <source>
        <dbReference type="HAMAP-Rule" id="MF_01576"/>
    </source>
</evidence>
<evidence type="ECO:0000256" key="10">
    <source>
        <dbReference type="ARBA" id="ARBA00023268"/>
    </source>
</evidence>
<dbReference type="PANTHER" id="PTHR48099:SF5">
    <property type="entry name" value="C-1-TETRAHYDROFOLATE SYNTHASE, CYTOPLASMIC"/>
    <property type="match status" value="1"/>
</dbReference>
<dbReference type="Pfam" id="PF00763">
    <property type="entry name" value="THF_DHG_CYH"/>
    <property type="match status" value="1"/>
</dbReference>
<sequence length="287" mass="30592">MVDFKELSGKPVAEKIMTENKIRAEKLADLGHTPTLSLFRIGERPDDIFYERSILRHCERAGITVRQTLLPAGAPEQDMAKLLTAAAEDNTVDAIFFFSPLPKEYNEPALRELIPAAKDVDCLTRASAAAVFCGEKRGFAPCTPAAVMAMLAHYEVPLKGRHAVVLGRSLVVGKPLAMLLLAADATVTICHSKTTDLPSVCRKADILLAAVGQPRLVQSDFLAPGQVVIDVGVNDDPENPGKMCGDVNYAAAKETAAAATPAPGGVGLVTTAILCQHIIEASEQNVR</sequence>
<protein>
    <recommendedName>
        <fullName evidence="11">Bifunctional protein FolD</fullName>
    </recommendedName>
    <domain>
        <recommendedName>
            <fullName evidence="11">Methylenetetrahydrofolate dehydrogenase</fullName>
            <ecNumber evidence="11">1.5.1.5</ecNumber>
        </recommendedName>
    </domain>
    <domain>
        <recommendedName>
            <fullName evidence="11">Methenyltetrahydrofolate cyclohydrolase</fullName>
            <ecNumber evidence="11">3.5.4.9</ecNumber>
        </recommendedName>
    </domain>
</protein>
<comment type="catalytic activity">
    <reaction evidence="11">
        <text>(6R)-5,10-methenyltetrahydrofolate + H2O = (6R)-10-formyltetrahydrofolate + H(+)</text>
        <dbReference type="Rhea" id="RHEA:23700"/>
        <dbReference type="ChEBI" id="CHEBI:15377"/>
        <dbReference type="ChEBI" id="CHEBI:15378"/>
        <dbReference type="ChEBI" id="CHEBI:57455"/>
        <dbReference type="ChEBI" id="CHEBI:195366"/>
        <dbReference type="EC" id="3.5.4.9"/>
    </reaction>
</comment>